<dbReference type="OrthoDB" id="75724at2759"/>
<dbReference type="SMART" id="SM00516">
    <property type="entry name" value="SEC14"/>
    <property type="match status" value="1"/>
</dbReference>
<dbReference type="PANTHER" id="PTHR45824">
    <property type="entry name" value="GH16843P"/>
    <property type="match status" value="1"/>
</dbReference>
<dbReference type="PANTHER" id="PTHR45824:SF29">
    <property type="entry name" value="GH16843P"/>
    <property type="match status" value="1"/>
</dbReference>
<dbReference type="PROSITE" id="PS50191">
    <property type="entry name" value="CRAL_TRIO"/>
    <property type="match status" value="1"/>
</dbReference>
<dbReference type="GO" id="GO:0008526">
    <property type="term" value="F:phosphatidylinositol transfer activity"/>
    <property type="evidence" value="ECO:0007669"/>
    <property type="project" value="TreeGrafter"/>
</dbReference>
<evidence type="ECO:0000313" key="2">
    <source>
        <dbReference type="EMBL" id="OQR93983.1"/>
    </source>
</evidence>
<dbReference type="InterPro" id="IPR036865">
    <property type="entry name" value="CRAL-TRIO_dom_sf"/>
</dbReference>
<dbReference type="Pfam" id="PF00650">
    <property type="entry name" value="CRAL_TRIO"/>
    <property type="match status" value="1"/>
</dbReference>
<dbReference type="SUPFAM" id="SSF52087">
    <property type="entry name" value="CRAL/TRIO domain"/>
    <property type="match status" value="1"/>
</dbReference>
<evidence type="ECO:0000313" key="3">
    <source>
        <dbReference type="Proteomes" id="UP000243579"/>
    </source>
</evidence>
<gene>
    <name evidence="2" type="ORF">ACHHYP_01980</name>
</gene>
<dbReference type="AlphaFoldDB" id="A0A1V9Z7K8"/>
<accession>A0A1V9Z7K8</accession>
<keyword evidence="3" id="KW-1185">Reference proteome</keyword>
<dbReference type="InterPro" id="IPR001251">
    <property type="entry name" value="CRAL-TRIO_dom"/>
</dbReference>
<protein>
    <recommendedName>
        <fullName evidence="1">CRAL-TRIO domain-containing protein</fullName>
    </recommendedName>
</protein>
<dbReference type="EMBL" id="JNBR01000384">
    <property type="protein sequence ID" value="OQR93983.1"/>
    <property type="molecule type" value="Genomic_DNA"/>
</dbReference>
<dbReference type="SUPFAM" id="SSF46938">
    <property type="entry name" value="CRAL/TRIO N-terminal domain"/>
    <property type="match status" value="1"/>
</dbReference>
<dbReference type="InterPro" id="IPR036273">
    <property type="entry name" value="CRAL/TRIO_N_dom_sf"/>
</dbReference>
<organism evidence="2 3">
    <name type="scientific">Achlya hypogyna</name>
    <name type="common">Oomycete</name>
    <name type="synonym">Protoachlya hypogyna</name>
    <dbReference type="NCBI Taxonomy" id="1202772"/>
    <lineage>
        <taxon>Eukaryota</taxon>
        <taxon>Sar</taxon>
        <taxon>Stramenopiles</taxon>
        <taxon>Oomycota</taxon>
        <taxon>Saprolegniomycetes</taxon>
        <taxon>Saprolegniales</taxon>
        <taxon>Achlyaceae</taxon>
        <taxon>Achlya</taxon>
    </lineage>
</organism>
<dbReference type="Proteomes" id="UP000243579">
    <property type="component" value="Unassembled WGS sequence"/>
</dbReference>
<dbReference type="InterPro" id="IPR052578">
    <property type="entry name" value="PI_Transfer_CRAL-TRIO"/>
</dbReference>
<comment type="caution">
    <text evidence="2">The sequence shown here is derived from an EMBL/GenBank/DDBJ whole genome shotgun (WGS) entry which is preliminary data.</text>
</comment>
<proteinExistence type="predicted"/>
<evidence type="ECO:0000259" key="1">
    <source>
        <dbReference type="PROSITE" id="PS50191"/>
    </source>
</evidence>
<sequence length="309" mass="35013">MAVNVPVFELLPGDAFAPAPANWPVHDISADHAEMLKKLQAKVDLAFVAKATGNATDEARNLELLAWCDARCLVRYLKATKFHFDQTIDRLAVTLKWRYEYAPDKITADEVAPEAETGKSFLSGFSRDGRPVWYMRPDKENTKTHDRQLRFTCYNMEKAIALMQPGRESVVIVIDYEHINRHNSVPFGVAREFLHTMSTHYPERLGMCLMVNAGWYFSVALKLLSPFIDHVTMAKLKLAKTAHMATAGPIPDDLSPDALEAKKKQFSGNNTDVRLFVQPKYLLQEYGGAFTWSWDFSRYWTALSAVPHA</sequence>
<reference evidence="2 3" key="1">
    <citation type="journal article" date="2014" name="Genome Biol. Evol.">
        <title>The secreted proteins of Achlya hypogyna and Thraustotheca clavata identify the ancestral oomycete secretome and reveal gene acquisitions by horizontal gene transfer.</title>
        <authorList>
            <person name="Misner I."/>
            <person name="Blouin N."/>
            <person name="Leonard G."/>
            <person name="Richards T.A."/>
            <person name="Lane C.E."/>
        </authorList>
    </citation>
    <scope>NUCLEOTIDE SEQUENCE [LARGE SCALE GENOMIC DNA]</scope>
    <source>
        <strain evidence="2 3">ATCC 48635</strain>
    </source>
</reference>
<dbReference type="CDD" id="cd00170">
    <property type="entry name" value="SEC14"/>
    <property type="match status" value="1"/>
</dbReference>
<feature type="domain" description="CRAL-TRIO" evidence="1">
    <location>
        <begin position="110"/>
        <end position="274"/>
    </location>
</feature>
<dbReference type="Gene3D" id="3.40.525.10">
    <property type="entry name" value="CRAL-TRIO lipid binding domain"/>
    <property type="match status" value="1"/>
</dbReference>
<name>A0A1V9Z7K8_ACHHY</name>